<evidence type="ECO:0000313" key="9">
    <source>
        <dbReference type="Proteomes" id="UP001331761"/>
    </source>
</evidence>
<comment type="caution">
    <text evidence="8">The sequence shown here is derived from an EMBL/GenBank/DDBJ whole genome shotgun (WGS) entry which is preliminary data.</text>
</comment>
<evidence type="ECO:0000256" key="1">
    <source>
        <dbReference type="ARBA" id="ARBA00004370"/>
    </source>
</evidence>
<feature type="domain" description="G-protein coupled receptors family 1 profile" evidence="7">
    <location>
        <begin position="1"/>
        <end position="198"/>
    </location>
</feature>
<feature type="transmembrane region" description="Helical" evidence="6">
    <location>
        <begin position="141"/>
        <end position="168"/>
    </location>
</feature>
<dbReference type="SMART" id="SM01381">
    <property type="entry name" value="7TM_GPCR_Srsx"/>
    <property type="match status" value="1"/>
</dbReference>
<feature type="transmembrane region" description="Helical" evidence="6">
    <location>
        <begin position="14"/>
        <end position="34"/>
    </location>
</feature>
<dbReference type="InterPro" id="IPR017452">
    <property type="entry name" value="GPCR_Rhodpsn_7TM"/>
</dbReference>
<dbReference type="PROSITE" id="PS50262">
    <property type="entry name" value="G_PROTEIN_RECEP_F1_2"/>
    <property type="match status" value="1"/>
</dbReference>
<accession>A0AAN8IE13</accession>
<protein>
    <submittedName>
        <fullName evidence="8">G protein-coupled receptor rhodopsin family</fullName>
    </submittedName>
</protein>
<dbReference type="CDD" id="cd00637">
    <property type="entry name" value="7tm_classA_rhodopsin-like"/>
    <property type="match status" value="1"/>
</dbReference>
<evidence type="ECO:0000256" key="2">
    <source>
        <dbReference type="ARBA" id="ARBA00022692"/>
    </source>
</evidence>
<name>A0AAN8IE13_TRICO</name>
<keyword evidence="3 6" id="KW-1133">Transmembrane helix</keyword>
<dbReference type="GO" id="GO:0004930">
    <property type="term" value="F:G protein-coupled receptor activity"/>
    <property type="evidence" value="ECO:0007669"/>
    <property type="project" value="InterPro"/>
</dbReference>
<keyword evidence="9" id="KW-1185">Reference proteome</keyword>
<feature type="transmembrane region" description="Helical" evidence="6">
    <location>
        <begin position="98"/>
        <end position="120"/>
    </location>
</feature>
<feature type="region of interest" description="Disordered" evidence="5">
    <location>
        <begin position="223"/>
        <end position="245"/>
    </location>
</feature>
<reference evidence="8 9" key="1">
    <citation type="submission" date="2019-10" db="EMBL/GenBank/DDBJ databases">
        <title>Assembly and Annotation for the nematode Trichostrongylus colubriformis.</title>
        <authorList>
            <person name="Martin J."/>
        </authorList>
    </citation>
    <scope>NUCLEOTIDE SEQUENCE [LARGE SCALE GENOMIC DNA]</scope>
    <source>
        <strain evidence="8">G859</strain>
        <tissue evidence="8">Whole worm</tissue>
    </source>
</reference>
<keyword evidence="2 6" id="KW-0812">Transmembrane</keyword>
<organism evidence="8 9">
    <name type="scientific">Trichostrongylus colubriformis</name>
    <name type="common">Black scour worm</name>
    <dbReference type="NCBI Taxonomy" id="6319"/>
    <lineage>
        <taxon>Eukaryota</taxon>
        <taxon>Metazoa</taxon>
        <taxon>Ecdysozoa</taxon>
        <taxon>Nematoda</taxon>
        <taxon>Chromadorea</taxon>
        <taxon>Rhabditida</taxon>
        <taxon>Rhabditina</taxon>
        <taxon>Rhabditomorpha</taxon>
        <taxon>Strongyloidea</taxon>
        <taxon>Trichostrongylidae</taxon>
        <taxon>Trichostrongylus</taxon>
    </lineage>
</organism>
<feature type="transmembrane region" description="Helical" evidence="6">
    <location>
        <begin position="183"/>
        <end position="200"/>
    </location>
</feature>
<comment type="subcellular location">
    <subcellularLocation>
        <location evidence="1">Membrane</location>
    </subcellularLocation>
</comment>
<dbReference type="Proteomes" id="UP001331761">
    <property type="component" value="Unassembled WGS sequence"/>
</dbReference>
<evidence type="ECO:0000259" key="7">
    <source>
        <dbReference type="PROSITE" id="PS50262"/>
    </source>
</evidence>
<sequence length="245" mass="27618">MLQKWYFKPIMDCFIYSIYGLFALNVQAGMGLILGVDRLLAVSLPVRYSRLPKKIYVALMTLVLLLAAVMTLYGYIHASALPNPVCLPPTAYTEQSRTVWVGFNFVISLMVISVYGLAHVKCHKLNAISTNQQSIERIRRLLNSLSIVMCVYISCWFVTIIGLIVTLLCPLSAGTIKEINQQLGWLVIINASTDFFIYLWRAPEYRKAFVSVLLLGRMQTSSTSSQKSQTSGFRRSITPQTIVKF</sequence>
<gene>
    <name evidence="8" type="ORF">GCK32_007783</name>
</gene>
<dbReference type="EMBL" id="WIXE01018193">
    <property type="protein sequence ID" value="KAK5971129.1"/>
    <property type="molecule type" value="Genomic_DNA"/>
</dbReference>
<evidence type="ECO:0000256" key="4">
    <source>
        <dbReference type="ARBA" id="ARBA00023136"/>
    </source>
</evidence>
<dbReference type="InterPro" id="IPR000276">
    <property type="entry name" value="GPCR_Rhodpsn"/>
</dbReference>
<evidence type="ECO:0000256" key="5">
    <source>
        <dbReference type="SAM" id="MobiDB-lite"/>
    </source>
</evidence>
<proteinExistence type="predicted"/>
<dbReference type="Gene3D" id="1.20.1070.10">
    <property type="entry name" value="Rhodopsin 7-helix transmembrane proteins"/>
    <property type="match status" value="1"/>
</dbReference>
<dbReference type="InterPro" id="IPR047130">
    <property type="entry name" value="7TM_GPCR_Srsx_nematod"/>
</dbReference>
<dbReference type="PANTHER" id="PTHR23360:SF16">
    <property type="entry name" value="G-PROTEIN COUPLED RECEPTORS FAMILY 1 PROFILE DOMAIN-CONTAINING PROTEIN"/>
    <property type="match status" value="1"/>
</dbReference>
<evidence type="ECO:0000256" key="6">
    <source>
        <dbReference type="SAM" id="Phobius"/>
    </source>
</evidence>
<dbReference type="Pfam" id="PF10320">
    <property type="entry name" value="7TM_GPCR_Srsx"/>
    <property type="match status" value="1"/>
</dbReference>
<feature type="transmembrane region" description="Helical" evidence="6">
    <location>
        <begin position="55"/>
        <end position="78"/>
    </location>
</feature>
<dbReference type="InterPro" id="IPR019424">
    <property type="entry name" value="7TM_GPCR_Srsx"/>
</dbReference>
<evidence type="ECO:0000256" key="3">
    <source>
        <dbReference type="ARBA" id="ARBA00022989"/>
    </source>
</evidence>
<dbReference type="GO" id="GO:0016020">
    <property type="term" value="C:membrane"/>
    <property type="evidence" value="ECO:0007669"/>
    <property type="project" value="UniProtKB-SubCell"/>
</dbReference>
<keyword evidence="4 6" id="KW-0472">Membrane</keyword>
<keyword evidence="8" id="KW-0675">Receptor</keyword>
<dbReference type="PANTHER" id="PTHR23360">
    <property type="entry name" value="G-PROTEIN COUPLED RECEPTORS FAMILY 1 PROFILE DOMAIN-CONTAINING PROTEIN-RELATED"/>
    <property type="match status" value="1"/>
</dbReference>
<evidence type="ECO:0000313" key="8">
    <source>
        <dbReference type="EMBL" id="KAK5971129.1"/>
    </source>
</evidence>
<dbReference type="AlphaFoldDB" id="A0AAN8IE13"/>
<dbReference type="SUPFAM" id="SSF81321">
    <property type="entry name" value="Family A G protein-coupled receptor-like"/>
    <property type="match status" value="1"/>
</dbReference>